<protein>
    <recommendedName>
        <fullName evidence="1">FAR1 domain-containing protein</fullName>
    </recommendedName>
</protein>
<dbReference type="STRING" id="3818.A0A445CQ54"/>
<dbReference type="InterPro" id="IPR004330">
    <property type="entry name" value="FAR1_DNA_bnd_dom"/>
</dbReference>
<name>A0A445CQ54_ARAHY</name>
<evidence type="ECO:0000313" key="3">
    <source>
        <dbReference type="Proteomes" id="UP000289738"/>
    </source>
</evidence>
<sequence>MQDANGWMSGETVLVEEAEAMDSYTADADINAEVAVRIIDGIGSFGAIEFSSLTAKDVLTTEFTSLQAAYDYYNEFGCMKGFLVRMSKVGRITKQGAEGKIIWQIFVCSREGEHDGKHMHREDRKKDPRPITRCGCEAQINVHADDASRRWFVEQFCDNHNHPMLDARFRGLSRSHRAVKEGNLH</sequence>
<evidence type="ECO:0000313" key="2">
    <source>
        <dbReference type="EMBL" id="RYR53069.1"/>
    </source>
</evidence>
<comment type="caution">
    <text evidence="2">The sequence shown here is derived from an EMBL/GenBank/DDBJ whole genome shotgun (WGS) entry which is preliminary data.</text>
</comment>
<proteinExistence type="predicted"/>
<evidence type="ECO:0000259" key="1">
    <source>
        <dbReference type="Pfam" id="PF03101"/>
    </source>
</evidence>
<dbReference type="EMBL" id="SDMP01000006">
    <property type="protein sequence ID" value="RYR53069.1"/>
    <property type="molecule type" value="Genomic_DNA"/>
</dbReference>
<dbReference type="Pfam" id="PF03101">
    <property type="entry name" value="FAR1"/>
    <property type="match status" value="1"/>
</dbReference>
<gene>
    <name evidence="2" type="ORF">Ahy_A06g027954</name>
</gene>
<dbReference type="PANTHER" id="PTHR46328:SF26">
    <property type="entry name" value="FAR1 DNA-BINDING DOMAIN PROTEIN"/>
    <property type="match status" value="1"/>
</dbReference>
<dbReference type="Proteomes" id="UP000289738">
    <property type="component" value="Chromosome A06"/>
</dbReference>
<organism evidence="2 3">
    <name type="scientific">Arachis hypogaea</name>
    <name type="common">Peanut</name>
    <dbReference type="NCBI Taxonomy" id="3818"/>
    <lineage>
        <taxon>Eukaryota</taxon>
        <taxon>Viridiplantae</taxon>
        <taxon>Streptophyta</taxon>
        <taxon>Embryophyta</taxon>
        <taxon>Tracheophyta</taxon>
        <taxon>Spermatophyta</taxon>
        <taxon>Magnoliopsida</taxon>
        <taxon>eudicotyledons</taxon>
        <taxon>Gunneridae</taxon>
        <taxon>Pentapetalae</taxon>
        <taxon>rosids</taxon>
        <taxon>fabids</taxon>
        <taxon>Fabales</taxon>
        <taxon>Fabaceae</taxon>
        <taxon>Papilionoideae</taxon>
        <taxon>50 kb inversion clade</taxon>
        <taxon>dalbergioids sensu lato</taxon>
        <taxon>Dalbergieae</taxon>
        <taxon>Pterocarpus clade</taxon>
        <taxon>Arachis</taxon>
    </lineage>
</organism>
<reference evidence="2 3" key="1">
    <citation type="submission" date="2019-01" db="EMBL/GenBank/DDBJ databases">
        <title>Sequencing of cultivated peanut Arachis hypogaea provides insights into genome evolution and oil improvement.</title>
        <authorList>
            <person name="Chen X."/>
        </authorList>
    </citation>
    <scope>NUCLEOTIDE SEQUENCE [LARGE SCALE GENOMIC DNA]</scope>
    <source>
        <strain evidence="3">cv. Fuhuasheng</strain>
        <tissue evidence="2">Leaves</tissue>
    </source>
</reference>
<keyword evidence="3" id="KW-1185">Reference proteome</keyword>
<feature type="domain" description="FAR1" evidence="1">
    <location>
        <begin position="71"/>
        <end position="165"/>
    </location>
</feature>
<dbReference type="PANTHER" id="PTHR46328">
    <property type="entry name" value="FAR-RED IMPAIRED RESPONSIVE (FAR1) FAMILY PROTEIN-RELATED"/>
    <property type="match status" value="1"/>
</dbReference>
<accession>A0A445CQ54</accession>
<dbReference type="AlphaFoldDB" id="A0A445CQ54"/>